<sequence>MTKSDTITLLIKYTQIIDPRHSMDNDNLGWVYILDYNQFETLINRTFHLKYSNITTLIINIPKQSCFGF</sequence>
<accession>A0A922L8Z8</accession>
<name>A0A922L8Z8_DERFA</name>
<gene>
    <name evidence="1" type="ORF">DERF_001783</name>
</gene>
<evidence type="ECO:0000313" key="2">
    <source>
        <dbReference type="Proteomes" id="UP000790347"/>
    </source>
</evidence>
<reference evidence="1" key="1">
    <citation type="submission" date="2013-05" db="EMBL/GenBank/DDBJ databases">
        <authorList>
            <person name="Yim A.K.Y."/>
            <person name="Chan T.F."/>
            <person name="Ji K.M."/>
            <person name="Liu X.Y."/>
            <person name="Zhou J.W."/>
            <person name="Li R.Q."/>
            <person name="Yang K.Y."/>
            <person name="Li J."/>
            <person name="Li M."/>
            <person name="Law P.T.W."/>
            <person name="Wu Y.L."/>
            <person name="Cai Z.L."/>
            <person name="Qin H."/>
            <person name="Bao Y."/>
            <person name="Leung R.K.K."/>
            <person name="Ng P.K.S."/>
            <person name="Zou J."/>
            <person name="Zhong X.J."/>
            <person name="Ran P.X."/>
            <person name="Zhong N.S."/>
            <person name="Liu Z.G."/>
            <person name="Tsui S.K.W."/>
        </authorList>
    </citation>
    <scope>NUCLEOTIDE SEQUENCE</scope>
    <source>
        <strain evidence="1">Derf</strain>
        <tissue evidence="1">Whole organism</tissue>
    </source>
</reference>
<dbReference type="EMBL" id="ASGP02000001">
    <property type="protein sequence ID" value="KAH9527786.1"/>
    <property type="molecule type" value="Genomic_DNA"/>
</dbReference>
<comment type="caution">
    <text evidence="1">The sequence shown here is derived from an EMBL/GenBank/DDBJ whole genome shotgun (WGS) entry which is preliminary data.</text>
</comment>
<dbReference type="Proteomes" id="UP000790347">
    <property type="component" value="Unassembled WGS sequence"/>
</dbReference>
<evidence type="ECO:0000313" key="1">
    <source>
        <dbReference type="EMBL" id="KAH9527786.1"/>
    </source>
</evidence>
<reference evidence="1" key="2">
    <citation type="journal article" date="2022" name="Res Sq">
        <title>Comparative Genomics Reveals Insights into the Divergent Evolution of Astigmatic Mites and Household Pest Adaptations.</title>
        <authorList>
            <person name="Xiong Q."/>
            <person name="Wan A.T.-Y."/>
            <person name="Liu X.-Y."/>
            <person name="Fung C.S.-H."/>
            <person name="Xiao X."/>
            <person name="Malainual N."/>
            <person name="Hou J."/>
            <person name="Wang L."/>
            <person name="Wang M."/>
            <person name="Yang K."/>
            <person name="Cui Y."/>
            <person name="Leung E."/>
            <person name="Nong W."/>
            <person name="Shin S.-K."/>
            <person name="Au S."/>
            <person name="Jeong K.Y."/>
            <person name="Chew F.T."/>
            <person name="Hui J."/>
            <person name="Leung T.F."/>
            <person name="Tungtrongchitr A."/>
            <person name="Zhong N."/>
            <person name="Liu Z."/>
            <person name="Tsui S."/>
        </authorList>
    </citation>
    <scope>NUCLEOTIDE SEQUENCE</scope>
    <source>
        <strain evidence="1">Derf</strain>
        <tissue evidence="1">Whole organism</tissue>
    </source>
</reference>
<keyword evidence="2" id="KW-1185">Reference proteome</keyword>
<dbReference type="AlphaFoldDB" id="A0A922L8Z8"/>
<proteinExistence type="predicted"/>
<organism evidence="1 2">
    <name type="scientific">Dermatophagoides farinae</name>
    <name type="common">American house dust mite</name>
    <dbReference type="NCBI Taxonomy" id="6954"/>
    <lineage>
        <taxon>Eukaryota</taxon>
        <taxon>Metazoa</taxon>
        <taxon>Ecdysozoa</taxon>
        <taxon>Arthropoda</taxon>
        <taxon>Chelicerata</taxon>
        <taxon>Arachnida</taxon>
        <taxon>Acari</taxon>
        <taxon>Acariformes</taxon>
        <taxon>Sarcoptiformes</taxon>
        <taxon>Astigmata</taxon>
        <taxon>Psoroptidia</taxon>
        <taxon>Analgoidea</taxon>
        <taxon>Pyroglyphidae</taxon>
        <taxon>Dermatophagoidinae</taxon>
        <taxon>Dermatophagoides</taxon>
    </lineage>
</organism>
<protein>
    <submittedName>
        <fullName evidence="1">Uncharacterized protein</fullName>
    </submittedName>
</protein>